<reference evidence="2" key="3">
    <citation type="submission" date="2025-09" db="UniProtKB">
        <authorList>
            <consortium name="Ensembl"/>
        </authorList>
    </citation>
    <scope>IDENTIFICATION</scope>
</reference>
<dbReference type="AlphaFoldDB" id="A0A7N9DAN5"/>
<dbReference type="Ensembl" id="ENSMFAT00000102167.1">
    <property type="protein sequence ID" value="ENSMFAP00000062154.1"/>
    <property type="gene ID" value="ENSMFAG00000064220.1"/>
</dbReference>
<organism evidence="2 3">
    <name type="scientific">Macaca fascicularis</name>
    <name type="common">Crab-eating macaque</name>
    <name type="synonym">Cynomolgus monkey</name>
    <dbReference type="NCBI Taxonomy" id="9541"/>
    <lineage>
        <taxon>Eukaryota</taxon>
        <taxon>Metazoa</taxon>
        <taxon>Chordata</taxon>
        <taxon>Craniata</taxon>
        <taxon>Vertebrata</taxon>
        <taxon>Euteleostomi</taxon>
        <taxon>Mammalia</taxon>
        <taxon>Eutheria</taxon>
        <taxon>Euarchontoglires</taxon>
        <taxon>Primates</taxon>
        <taxon>Haplorrhini</taxon>
        <taxon>Catarrhini</taxon>
        <taxon>Cercopithecidae</taxon>
        <taxon>Cercopithecinae</taxon>
        <taxon>Macaca</taxon>
    </lineage>
</organism>
<name>A0A7N9DAN5_MACFA</name>
<evidence type="ECO:0000313" key="2">
    <source>
        <dbReference type="Ensembl" id="ENSMFAP00000062154.1"/>
    </source>
</evidence>
<keyword evidence="1" id="KW-0732">Signal</keyword>
<evidence type="ECO:0000256" key="1">
    <source>
        <dbReference type="SAM" id="SignalP"/>
    </source>
</evidence>
<sequence>LCWFIHLVLLRKQNYVQCLYTCDLQKSCNSRVHVHNVQVCYICILMPCWCAAPINSSFPLSVSFTSV</sequence>
<dbReference type="Proteomes" id="UP000233100">
    <property type="component" value="Chromosome 4"/>
</dbReference>
<protein>
    <submittedName>
        <fullName evidence="2">Uncharacterized protein</fullName>
    </submittedName>
</protein>
<accession>A0A7N9DAN5</accession>
<proteinExistence type="predicted"/>
<feature type="signal peptide" evidence="1">
    <location>
        <begin position="1"/>
        <end position="18"/>
    </location>
</feature>
<dbReference type="GeneTree" id="ENSGT01150000288876"/>
<feature type="chain" id="PRO_5031559986" evidence="1">
    <location>
        <begin position="19"/>
        <end position="67"/>
    </location>
</feature>
<keyword evidence="3" id="KW-1185">Reference proteome</keyword>
<evidence type="ECO:0000313" key="3">
    <source>
        <dbReference type="Proteomes" id="UP000233100"/>
    </source>
</evidence>
<reference evidence="2" key="2">
    <citation type="submission" date="2025-08" db="UniProtKB">
        <authorList>
            <consortium name="Ensembl"/>
        </authorList>
    </citation>
    <scope>IDENTIFICATION</scope>
</reference>
<reference evidence="2 3" key="1">
    <citation type="submission" date="2013-03" db="EMBL/GenBank/DDBJ databases">
        <authorList>
            <person name="Warren W."/>
            <person name="Wilson R.K."/>
        </authorList>
    </citation>
    <scope>NUCLEOTIDE SEQUENCE</scope>
</reference>